<reference evidence="4 5" key="1">
    <citation type="submission" date="2019-03" db="EMBL/GenBank/DDBJ databases">
        <title>Genomic Encyclopedia of Type Strains, Phase IV (KMG-IV): sequencing the most valuable type-strain genomes for metagenomic binning, comparative biology and taxonomic classification.</title>
        <authorList>
            <person name="Goeker M."/>
        </authorList>
    </citation>
    <scope>NUCLEOTIDE SEQUENCE [LARGE SCALE GENOMIC DNA]</scope>
    <source>
        <strain evidence="4 5">DSM 103428</strain>
    </source>
</reference>
<gene>
    <name evidence="4" type="ORF">C7378_1112</name>
</gene>
<proteinExistence type="predicted"/>
<organism evidence="4 5">
    <name type="scientific">Acidipila rosea</name>
    <dbReference type="NCBI Taxonomy" id="768535"/>
    <lineage>
        <taxon>Bacteria</taxon>
        <taxon>Pseudomonadati</taxon>
        <taxon>Acidobacteriota</taxon>
        <taxon>Terriglobia</taxon>
        <taxon>Terriglobales</taxon>
        <taxon>Acidobacteriaceae</taxon>
        <taxon>Acidipila</taxon>
    </lineage>
</organism>
<evidence type="ECO:0000256" key="1">
    <source>
        <dbReference type="PROSITE-ProRule" id="PRU00339"/>
    </source>
</evidence>
<dbReference type="SUPFAM" id="SSF48452">
    <property type="entry name" value="TPR-like"/>
    <property type="match status" value="1"/>
</dbReference>
<feature type="repeat" description="TPR" evidence="1">
    <location>
        <begin position="180"/>
        <end position="213"/>
    </location>
</feature>
<keyword evidence="5" id="KW-1185">Reference proteome</keyword>
<dbReference type="Proteomes" id="UP000295210">
    <property type="component" value="Unassembled WGS sequence"/>
</dbReference>
<keyword evidence="1" id="KW-0802">TPR repeat</keyword>
<dbReference type="PROSITE" id="PS50005">
    <property type="entry name" value="TPR"/>
    <property type="match status" value="1"/>
</dbReference>
<feature type="chain" id="PRO_5020636908" evidence="3">
    <location>
        <begin position="24"/>
        <end position="264"/>
    </location>
</feature>
<evidence type="ECO:0000313" key="5">
    <source>
        <dbReference type="Proteomes" id="UP000295210"/>
    </source>
</evidence>
<dbReference type="InterPro" id="IPR019734">
    <property type="entry name" value="TPR_rpt"/>
</dbReference>
<dbReference type="AlphaFoldDB" id="A0A4R1LAK6"/>
<feature type="region of interest" description="Disordered" evidence="2">
    <location>
        <begin position="24"/>
        <end position="158"/>
    </location>
</feature>
<comment type="caution">
    <text evidence="4">The sequence shown here is derived from an EMBL/GenBank/DDBJ whole genome shotgun (WGS) entry which is preliminary data.</text>
</comment>
<evidence type="ECO:0000256" key="3">
    <source>
        <dbReference type="SAM" id="SignalP"/>
    </source>
</evidence>
<feature type="compositionally biased region" description="Polar residues" evidence="2">
    <location>
        <begin position="88"/>
        <end position="118"/>
    </location>
</feature>
<evidence type="ECO:0000313" key="4">
    <source>
        <dbReference type="EMBL" id="TCK73499.1"/>
    </source>
</evidence>
<feature type="signal peptide" evidence="3">
    <location>
        <begin position="1"/>
        <end position="23"/>
    </location>
</feature>
<keyword evidence="3" id="KW-0732">Signal</keyword>
<feature type="compositionally biased region" description="Polar residues" evidence="2">
    <location>
        <begin position="143"/>
        <end position="153"/>
    </location>
</feature>
<accession>A0A4R1LAK6</accession>
<feature type="compositionally biased region" description="Basic and acidic residues" evidence="2">
    <location>
        <begin position="71"/>
        <end position="87"/>
    </location>
</feature>
<evidence type="ECO:0000256" key="2">
    <source>
        <dbReference type="SAM" id="MobiDB-lite"/>
    </source>
</evidence>
<name>A0A4R1LAK6_9BACT</name>
<dbReference type="RefSeq" id="WP_131993085.1">
    <property type="nucleotide sequence ID" value="NZ_SMGK01000002.1"/>
</dbReference>
<sequence length="264" mass="27870">MLRSAPSFLLLAFLLGTAPALTAQQQQQNNPSAPQPIPGTPFQGKKLDCSGSAKPGKNGKWDTTSTCPQPDPDKPPPLKADRQDSKSDNAFPQEQSQKAADSANGQQQPAAPSGSTAKDNPFPEEQSQKAAQQANKPAAQPSGNFSSSRNGLNQLDLLGNSASGASGYHIPPGVHDPRIAAEDVRVGTFYLNAGNDQGAYNRFKDATVLDPGNAEAVFQLAEAARNLGKTQEAEQNYQLYLAALPKGPKAKDAKKALQKLQKGK</sequence>
<feature type="compositionally biased region" description="Low complexity" evidence="2">
    <location>
        <begin position="128"/>
        <end position="142"/>
    </location>
</feature>
<dbReference type="EMBL" id="SMGK01000002">
    <property type="protein sequence ID" value="TCK73499.1"/>
    <property type="molecule type" value="Genomic_DNA"/>
</dbReference>
<dbReference type="Gene3D" id="1.25.40.10">
    <property type="entry name" value="Tetratricopeptide repeat domain"/>
    <property type="match status" value="1"/>
</dbReference>
<dbReference type="Pfam" id="PF13431">
    <property type="entry name" value="TPR_17"/>
    <property type="match status" value="1"/>
</dbReference>
<dbReference type="InterPro" id="IPR011990">
    <property type="entry name" value="TPR-like_helical_dom_sf"/>
</dbReference>
<dbReference type="OrthoDB" id="120877at2"/>
<protein>
    <submittedName>
        <fullName evidence="4">Uncharacterized protein</fullName>
    </submittedName>
</protein>